<keyword evidence="1" id="KW-0175">Coiled coil</keyword>
<dbReference type="InterPro" id="IPR003029">
    <property type="entry name" value="S1_domain"/>
</dbReference>
<feature type="coiled-coil region" evidence="1">
    <location>
        <begin position="333"/>
        <end position="374"/>
    </location>
</feature>
<dbReference type="SMART" id="SM00316">
    <property type="entry name" value="S1"/>
    <property type="match status" value="2"/>
</dbReference>
<feature type="domain" description="S1 motif" evidence="3">
    <location>
        <begin position="185"/>
        <end position="257"/>
    </location>
</feature>
<protein>
    <submittedName>
        <fullName evidence="4">Bifunctional Nucleic acid-binding</fullName>
    </submittedName>
</protein>
<evidence type="ECO:0000259" key="3">
    <source>
        <dbReference type="PROSITE" id="PS50126"/>
    </source>
</evidence>
<dbReference type="EMBL" id="JALLKP010000002">
    <property type="protein sequence ID" value="KAK2196287.1"/>
    <property type="molecule type" value="Genomic_DNA"/>
</dbReference>
<proteinExistence type="predicted"/>
<dbReference type="PROSITE" id="PS50126">
    <property type="entry name" value="S1"/>
    <property type="match status" value="2"/>
</dbReference>
<evidence type="ECO:0000256" key="1">
    <source>
        <dbReference type="SAM" id="Coils"/>
    </source>
</evidence>
<dbReference type="GO" id="GO:0003676">
    <property type="term" value="F:nucleic acid binding"/>
    <property type="evidence" value="ECO:0007669"/>
    <property type="project" value="InterPro"/>
</dbReference>
<name>A0AAD9UNW9_9APIC</name>
<feature type="region of interest" description="Disordered" evidence="2">
    <location>
        <begin position="769"/>
        <end position="791"/>
    </location>
</feature>
<feature type="domain" description="S1 motif" evidence="3">
    <location>
        <begin position="95"/>
        <end position="164"/>
    </location>
</feature>
<feature type="region of interest" description="Disordered" evidence="2">
    <location>
        <begin position="643"/>
        <end position="683"/>
    </location>
</feature>
<dbReference type="RefSeq" id="XP_067803129.1">
    <property type="nucleotide sequence ID" value="XM_067946565.1"/>
</dbReference>
<organism evidence="4 5">
    <name type="scientific">Babesia duncani</name>
    <dbReference type="NCBI Taxonomy" id="323732"/>
    <lineage>
        <taxon>Eukaryota</taxon>
        <taxon>Sar</taxon>
        <taxon>Alveolata</taxon>
        <taxon>Apicomplexa</taxon>
        <taxon>Aconoidasida</taxon>
        <taxon>Piroplasmida</taxon>
        <taxon>Babesiidae</taxon>
        <taxon>Babesia</taxon>
    </lineage>
</organism>
<dbReference type="Gene3D" id="2.40.50.140">
    <property type="entry name" value="Nucleic acid-binding proteins"/>
    <property type="match status" value="1"/>
</dbReference>
<feature type="compositionally biased region" description="Basic and acidic residues" evidence="2">
    <location>
        <begin position="669"/>
        <end position="681"/>
    </location>
</feature>
<accession>A0AAD9UNW9</accession>
<dbReference type="SUPFAM" id="SSF50249">
    <property type="entry name" value="Nucleic acid-binding proteins"/>
    <property type="match status" value="2"/>
</dbReference>
<keyword evidence="5" id="KW-1185">Reference proteome</keyword>
<evidence type="ECO:0000313" key="5">
    <source>
        <dbReference type="Proteomes" id="UP001214638"/>
    </source>
</evidence>
<evidence type="ECO:0000256" key="2">
    <source>
        <dbReference type="SAM" id="MobiDB-lite"/>
    </source>
</evidence>
<dbReference type="Proteomes" id="UP001214638">
    <property type="component" value="Unassembled WGS sequence"/>
</dbReference>
<comment type="caution">
    <text evidence="4">The sequence shown here is derived from an EMBL/GenBank/DDBJ whole genome shotgun (WGS) entry which is preliminary data.</text>
</comment>
<dbReference type="KEGG" id="bdw:94335827"/>
<gene>
    <name evidence="4" type="ORF">BdWA1_001529</name>
</gene>
<evidence type="ECO:0000313" key="4">
    <source>
        <dbReference type="EMBL" id="KAK2196287.1"/>
    </source>
</evidence>
<dbReference type="InterPro" id="IPR012340">
    <property type="entry name" value="NA-bd_OB-fold"/>
</dbReference>
<reference evidence="4" key="1">
    <citation type="journal article" date="2023" name="Nat. Microbiol.">
        <title>Babesia duncani multi-omics identifies virulence factors and drug targets.</title>
        <authorList>
            <person name="Singh P."/>
            <person name="Lonardi S."/>
            <person name="Liang Q."/>
            <person name="Vydyam P."/>
            <person name="Khabirova E."/>
            <person name="Fang T."/>
            <person name="Gihaz S."/>
            <person name="Thekkiniath J."/>
            <person name="Munshi M."/>
            <person name="Abel S."/>
            <person name="Ciampossin L."/>
            <person name="Batugedara G."/>
            <person name="Gupta M."/>
            <person name="Lu X.M."/>
            <person name="Lenz T."/>
            <person name="Chakravarty S."/>
            <person name="Cornillot E."/>
            <person name="Hu Y."/>
            <person name="Ma W."/>
            <person name="Gonzalez L.M."/>
            <person name="Sanchez S."/>
            <person name="Estrada K."/>
            <person name="Sanchez-Flores A."/>
            <person name="Montero E."/>
            <person name="Harb O.S."/>
            <person name="Le Roch K.G."/>
            <person name="Mamoun C.B."/>
        </authorList>
    </citation>
    <scope>NUCLEOTIDE SEQUENCE</scope>
    <source>
        <strain evidence="4">WA1</strain>
    </source>
</reference>
<dbReference type="GeneID" id="94335827"/>
<sequence>MYSRAFVYKVPHGVLLPLKSKRRDLIGFEAAVDTEKCPINLTDLSKRVVKAILEHDTHILQSKQWGRDSRPAHTAQRWKIKRNPKRLSPHFFAIGEKVKGRVAVTFPSYALIDVGATCYGVLHARDISDGWIERVDLFLHSGDDMIVYIKEMDERGRFLHLSLRDFKGQGHGNVPRRDINSFEVEEVVSGTVTRRSCFGFYVDIGASVDAFLHSNDRKLPLRYTGVRRRPLYVGAIIPTLYIKCVDLIRNRIKVSENSYVEELDKRNLVGQETLEKQSFYTADYKRDFMTELKTRDIQAMRQTGALDDYLKEIGGHRNSTMEHIFYLEREHQIKHLRKQQDKLIQEKTTTKAEARRMQDKYNEYAREIARINEVTHEPDPHERSIYNYGNVDKVWRSRCYTPFDEKDTKSYFGTVSSELQSALKDVQGENFNFATVFQNAPDTPKSRLELVDYLYKEFHKPPSNMSNIPDNVNRSPRIKDYEELEPQDAPDEPPRESIDDIIKKLESFNNPDATHLAEMIKETRNFDPTRYSKRFIDSDASAIRGACALFNDDITTFAKRAEYAQRDPERMQAIESIASNILQSDPEPPTMLDGKGNENEIPNIPSHILEALEASQDDYMDPEITTEAGDYLPDTHLLDIEDHMGGDFDNANDQDTEKTETSKSLGNLDETHATSDGHDYDLDSDDDGAVLSDSELMLPPVYRTYLGEGDEFKSDVAPVTSFKGNHCDLKPQMAPFIPMGPLEPKIDHVSANAPPDFIQSIIAQVKQVTTEHQEPSNNISNVDDPEPTEQRRPIPGLAQISKYMDPIAGGYLLRHAPHRTRSPKSQPDITKETSTTIIDESAPSHLKPPDILAKCESTPEVIKNEPELDLSKQELSSKDKRELHSAIGTLYADRKRGLKSIARLATKYLSKEEMALVDNVGKESQTAEELARLMRPEKPRSNMTYYPEGILNYKPPEELYSDNRKIHEANVKLRSLMRNKRFLAMLKRLKISETPTLGNICTLLPRALVRRRLIPQEPNRC</sequence>
<dbReference type="AlphaFoldDB" id="A0AAD9UNW9"/>
<dbReference type="Pfam" id="PF00575">
    <property type="entry name" value="S1"/>
    <property type="match status" value="1"/>
</dbReference>